<evidence type="ECO:0000256" key="3">
    <source>
        <dbReference type="ARBA" id="ARBA00016337"/>
    </source>
</evidence>
<dbReference type="PANTHER" id="PTHR30040">
    <property type="entry name" value="THIAMINE BIOSYNTHESIS LIPOPROTEIN APBE"/>
    <property type="match status" value="1"/>
</dbReference>
<dbReference type="Pfam" id="PF02424">
    <property type="entry name" value="ApbE"/>
    <property type="match status" value="1"/>
</dbReference>
<dbReference type="Gene3D" id="3.10.520.10">
    <property type="entry name" value="ApbE-like domains"/>
    <property type="match status" value="1"/>
</dbReference>
<dbReference type="EC" id="2.7.1.180" evidence="2"/>
<comment type="catalytic activity">
    <reaction evidence="10">
        <text>L-threonyl-[protein] + FAD = FMN-L-threonyl-[protein] + AMP + H(+)</text>
        <dbReference type="Rhea" id="RHEA:36847"/>
        <dbReference type="Rhea" id="RHEA-COMP:11060"/>
        <dbReference type="Rhea" id="RHEA-COMP:11061"/>
        <dbReference type="ChEBI" id="CHEBI:15378"/>
        <dbReference type="ChEBI" id="CHEBI:30013"/>
        <dbReference type="ChEBI" id="CHEBI:57692"/>
        <dbReference type="ChEBI" id="CHEBI:74257"/>
        <dbReference type="ChEBI" id="CHEBI:456215"/>
        <dbReference type="EC" id="2.7.1.180"/>
    </reaction>
</comment>
<reference evidence="12 13" key="1">
    <citation type="submission" date="2020-08" db="EMBL/GenBank/DDBJ databases">
        <title>Sequencing the genomes of 1000 actinobacteria strains.</title>
        <authorList>
            <person name="Klenk H.-P."/>
        </authorList>
    </citation>
    <scope>NUCLEOTIDE SEQUENCE [LARGE SCALE GENOMIC DNA]</scope>
    <source>
        <strain evidence="12 13">DSM 105498</strain>
    </source>
</reference>
<evidence type="ECO:0000256" key="10">
    <source>
        <dbReference type="ARBA" id="ARBA00048540"/>
    </source>
</evidence>
<comment type="caution">
    <text evidence="12">The sequence shown here is derived from an EMBL/GenBank/DDBJ whole genome shotgun (WGS) entry which is preliminary data.</text>
</comment>
<organism evidence="12 13">
    <name type="scientific">Nocardioides soli</name>
    <dbReference type="NCBI Taxonomy" id="1036020"/>
    <lineage>
        <taxon>Bacteria</taxon>
        <taxon>Bacillati</taxon>
        <taxon>Actinomycetota</taxon>
        <taxon>Actinomycetes</taxon>
        <taxon>Propionibacteriales</taxon>
        <taxon>Nocardioidaceae</taxon>
        <taxon>Nocardioides</taxon>
    </lineage>
</organism>
<keyword evidence="8" id="KW-0460">Magnesium</keyword>
<dbReference type="SUPFAM" id="SSF143631">
    <property type="entry name" value="ApbE-like"/>
    <property type="match status" value="1"/>
</dbReference>
<dbReference type="InterPro" id="IPR024932">
    <property type="entry name" value="ApbE"/>
</dbReference>
<keyword evidence="7" id="KW-0274">FAD</keyword>
<comment type="cofactor">
    <cofactor evidence="1">
        <name>Mg(2+)</name>
        <dbReference type="ChEBI" id="CHEBI:18420"/>
    </cofactor>
</comment>
<evidence type="ECO:0000256" key="2">
    <source>
        <dbReference type="ARBA" id="ARBA00011955"/>
    </source>
</evidence>
<dbReference type="PANTHER" id="PTHR30040:SF2">
    <property type="entry name" value="FAD:PROTEIN FMN TRANSFERASE"/>
    <property type="match status" value="1"/>
</dbReference>
<evidence type="ECO:0000256" key="9">
    <source>
        <dbReference type="ARBA" id="ARBA00031306"/>
    </source>
</evidence>
<evidence type="ECO:0000256" key="7">
    <source>
        <dbReference type="ARBA" id="ARBA00022827"/>
    </source>
</evidence>
<proteinExistence type="predicted"/>
<keyword evidence="5" id="KW-0808">Transferase</keyword>
<gene>
    <name evidence="12" type="ORF">FHU40_003597</name>
</gene>
<evidence type="ECO:0000256" key="5">
    <source>
        <dbReference type="ARBA" id="ARBA00022679"/>
    </source>
</evidence>
<dbReference type="RefSeq" id="WP_183593552.1">
    <property type="nucleotide sequence ID" value="NZ_JACHWR010000002.1"/>
</dbReference>
<dbReference type="EMBL" id="JACHWR010000002">
    <property type="protein sequence ID" value="MBB3043779.1"/>
    <property type="molecule type" value="Genomic_DNA"/>
</dbReference>
<dbReference type="InterPro" id="IPR003374">
    <property type="entry name" value="ApbE-like_sf"/>
</dbReference>
<dbReference type="AlphaFoldDB" id="A0A7W4VXS8"/>
<evidence type="ECO:0000256" key="1">
    <source>
        <dbReference type="ARBA" id="ARBA00001946"/>
    </source>
</evidence>
<dbReference type="Proteomes" id="UP000589626">
    <property type="component" value="Unassembled WGS sequence"/>
</dbReference>
<feature type="region of interest" description="Disordered" evidence="11">
    <location>
        <begin position="216"/>
        <end position="244"/>
    </location>
</feature>
<evidence type="ECO:0000256" key="8">
    <source>
        <dbReference type="ARBA" id="ARBA00022842"/>
    </source>
</evidence>
<evidence type="ECO:0000256" key="4">
    <source>
        <dbReference type="ARBA" id="ARBA00022630"/>
    </source>
</evidence>
<name>A0A7W4VXS8_9ACTN</name>
<protein>
    <recommendedName>
        <fullName evidence="3">FAD:protein FMN transferase</fullName>
        <ecNumber evidence="2">2.7.1.180</ecNumber>
    </recommendedName>
    <alternativeName>
        <fullName evidence="9">Flavin transferase</fullName>
    </alternativeName>
</protein>
<keyword evidence="13" id="KW-1185">Reference proteome</keyword>
<dbReference type="GO" id="GO:0046872">
    <property type="term" value="F:metal ion binding"/>
    <property type="evidence" value="ECO:0007669"/>
    <property type="project" value="UniProtKB-KW"/>
</dbReference>
<evidence type="ECO:0000256" key="11">
    <source>
        <dbReference type="SAM" id="MobiDB-lite"/>
    </source>
</evidence>
<sequence length="309" mass="31793">MSTLQWRDWSCTVRVVVADGRPTPDPALAARAEGLVRSLMDDVAAASSRFAPDSDLSRVNAAAGRLVPVRPLTLELLGVAIDAARRTSGACDPTVGRHLEHAGYDADIDLLRVRPPRTAADPAPRAADWRAVRVDRGLGLLGVPTGMALDLGATAKAWTADAAAALLARTLGRPALVALGGDVAVAGDGPAWPVLVSEREGGPGEVVSLPRGGLATSSTRARRWPGPDGERHHVIDPETGRPAASPLRTATVAAATCLEANTLSTAALVWGAGAPARLAAHAARWVTTDGHVATTALWPRSPRSGGVAA</sequence>
<accession>A0A7W4VXS8</accession>
<dbReference type="GO" id="GO:0016740">
    <property type="term" value="F:transferase activity"/>
    <property type="evidence" value="ECO:0007669"/>
    <property type="project" value="UniProtKB-KW"/>
</dbReference>
<keyword evidence="6" id="KW-0479">Metal-binding</keyword>
<keyword evidence="4" id="KW-0285">Flavoprotein</keyword>
<evidence type="ECO:0000256" key="6">
    <source>
        <dbReference type="ARBA" id="ARBA00022723"/>
    </source>
</evidence>
<evidence type="ECO:0000313" key="12">
    <source>
        <dbReference type="EMBL" id="MBB3043779.1"/>
    </source>
</evidence>
<keyword evidence="12" id="KW-0449">Lipoprotein</keyword>
<evidence type="ECO:0000313" key="13">
    <source>
        <dbReference type="Proteomes" id="UP000589626"/>
    </source>
</evidence>
<feature type="compositionally biased region" description="Basic and acidic residues" evidence="11">
    <location>
        <begin position="228"/>
        <end position="239"/>
    </location>
</feature>